<dbReference type="GO" id="GO:0005783">
    <property type="term" value="C:endoplasmic reticulum"/>
    <property type="evidence" value="ECO:0007669"/>
    <property type="project" value="TreeGrafter"/>
</dbReference>
<proteinExistence type="predicted"/>
<dbReference type="GO" id="GO:0034976">
    <property type="term" value="P:response to endoplasmic reticulum stress"/>
    <property type="evidence" value="ECO:0007669"/>
    <property type="project" value="TreeGrafter"/>
</dbReference>
<dbReference type="InterPro" id="IPR051254">
    <property type="entry name" value="PPP1R15"/>
</dbReference>
<protein>
    <recommendedName>
        <fullName evidence="2">Protein phosphatase 1 regulatory subunit 15A/B C-terminal domain-containing protein</fullName>
    </recommendedName>
</protein>
<accession>A0A7R9H1W6</accession>
<dbReference type="GO" id="GO:0019888">
    <property type="term" value="F:protein phosphatase regulator activity"/>
    <property type="evidence" value="ECO:0007669"/>
    <property type="project" value="TreeGrafter"/>
</dbReference>
<sequence length="237" mass="26820">MTYYMKSLCCKISTPRKTILCNQLSPIFPEPNNNRTFAMAETCKNLSGLTKESCIKKSLGFLTFFAPSNSIDGSLDLCAMRSRISSECSLDSEDSFVMFDTHCKNHEKDTDQIKDFVQLNPMLNFNSEDWSECDSSNYDSEDEVSFAVGDSLTTIHLMIAWDYAYRAARIGPWEQIARDRTRFQARISRMEDVLKPDERPVHDPTFMQGLISSTVVSGTSSVNVVKLKPSAWSKNIV</sequence>
<dbReference type="PANTHER" id="PTHR16489:SF12">
    <property type="entry name" value="GH11727P"/>
    <property type="match status" value="1"/>
</dbReference>
<name>A0A7R9H1W6_TIMPO</name>
<reference evidence="1" key="1">
    <citation type="submission" date="2020-11" db="EMBL/GenBank/DDBJ databases">
        <authorList>
            <person name="Tran Van P."/>
        </authorList>
    </citation>
    <scope>NUCLEOTIDE SEQUENCE</scope>
</reference>
<dbReference type="EMBL" id="OD002284">
    <property type="protein sequence ID" value="CAD7404789.1"/>
    <property type="molecule type" value="Genomic_DNA"/>
</dbReference>
<evidence type="ECO:0008006" key="2">
    <source>
        <dbReference type="Google" id="ProtNLM"/>
    </source>
</evidence>
<dbReference type="AlphaFoldDB" id="A0A7R9H1W6"/>
<evidence type="ECO:0000313" key="1">
    <source>
        <dbReference type="EMBL" id="CAD7404789.1"/>
    </source>
</evidence>
<organism evidence="1">
    <name type="scientific">Timema poppense</name>
    <name type="common">Walking stick</name>
    <dbReference type="NCBI Taxonomy" id="170557"/>
    <lineage>
        <taxon>Eukaryota</taxon>
        <taxon>Metazoa</taxon>
        <taxon>Ecdysozoa</taxon>
        <taxon>Arthropoda</taxon>
        <taxon>Hexapoda</taxon>
        <taxon>Insecta</taxon>
        <taxon>Pterygota</taxon>
        <taxon>Neoptera</taxon>
        <taxon>Polyneoptera</taxon>
        <taxon>Phasmatodea</taxon>
        <taxon>Timematodea</taxon>
        <taxon>Timematoidea</taxon>
        <taxon>Timematidae</taxon>
        <taxon>Timema</taxon>
    </lineage>
</organism>
<gene>
    <name evidence="1" type="ORF">TPSB3V08_LOCUS4660</name>
</gene>
<dbReference type="PANTHER" id="PTHR16489">
    <property type="entry name" value="GH11727P"/>
    <property type="match status" value="1"/>
</dbReference>
<dbReference type="GO" id="GO:0000164">
    <property type="term" value="C:protein phosphatase type 1 complex"/>
    <property type="evidence" value="ECO:0007669"/>
    <property type="project" value="TreeGrafter"/>
</dbReference>